<evidence type="ECO:0000313" key="8">
    <source>
        <dbReference type="Proteomes" id="UP000325902"/>
    </source>
</evidence>
<dbReference type="InterPro" id="IPR040204">
    <property type="entry name" value="UBR7"/>
</dbReference>
<evidence type="ECO:0000256" key="2">
    <source>
        <dbReference type="ARBA" id="ARBA00022771"/>
    </source>
</evidence>
<dbReference type="PANTHER" id="PTHR13513:SF9">
    <property type="entry name" value="E3 UBIQUITIN-PROTEIN LIGASE UBR7-RELATED"/>
    <property type="match status" value="1"/>
</dbReference>
<feature type="compositionally biased region" description="Basic and acidic residues" evidence="5">
    <location>
        <begin position="388"/>
        <end position="405"/>
    </location>
</feature>
<gene>
    <name evidence="7" type="primary">mlo2</name>
    <name evidence="7" type="ORF">DBV05_g1512</name>
</gene>
<sequence>MRVALPPLRSRSSSSFISSPSFAVQQASACRVFARVSSQPSPRATFAMAENPPRKPSRSDSISQHSDASQTAQEFINSQLQLEADAREVLPYQFDTCSRPLGPLRQKAWSCLTCNPPPDDPSEPYTPAGVCYSCHVSCHGEHQLVELFAKRNFVCDCGTTRIQSDCPCTLRVNEATGVKGDVRAESPAPSNHYDHNYRNLFCGCGQEYDAHQEKGTMYQCLGLGTVEDGGCGEDWWHPECLIGLPRDWYKKESGKGAEARTDQDGSRSKDAGRADSETVAANGTAIETTNGNTDARDGVPIEEEAAEDDPPLPPGFPDEDAFEHLICYKCVEAFPWIKRYADAPGFFPPVYHVESGDATCGAQDVKTEAEPASSPNALPAESSRKRKAIEGKDGDAAWSHEDVKRQRNSQEPPSATTDTPDNPRSTKAICHYSNLPPAPTGRFTLFLKEDFRDQICRCPSCFPLLTQHPYLLEEEDMYEPPVSESDAADAPATGSAGSRSLLDRGEAALSNMDRVRAIEGVMVYNHLKDKVKDFLKPFAESGRPVGAEDIKAYFERLRGDAEGIMAARGEAEKGGDGRKEDGDCGGENGGAARKEQSGY</sequence>
<evidence type="ECO:0000256" key="1">
    <source>
        <dbReference type="ARBA" id="ARBA00022723"/>
    </source>
</evidence>
<dbReference type="EMBL" id="VCHE01000005">
    <property type="protein sequence ID" value="KAB2579887.1"/>
    <property type="molecule type" value="Genomic_DNA"/>
</dbReference>
<feature type="region of interest" description="Disordered" evidence="5">
    <location>
        <begin position="568"/>
        <end position="599"/>
    </location>
</feature>
<dbReference type="GO" id="GO:0005737">
    <property type="term" value="C:cytoplasm"/>
    <property type="evidence" value="ECO:0007669"/>
    <property type="project" value="TreeGrafter"/>
</dbReference>
<feature type="compositionally biased region" description="Basic and acidic residues" evidence="5">
    <location>
        <begin position="253"/>
        <end position="276"/>
    </location>
</feature>
<name>A0A5N5DQ65_9PEZI</name>
<evidence type="ECO:0000313" key="7">
    <source>
        <dbReference type="EMBL" id="KAB2579887.1"/>
    </source>
</evidence>
<dbReference type="PROSITE" id="PS51157">
    <property type="entry name" value="ZF_UBR"/>
    <property type="match status" value="1"/>
</dbReference>
<protein>
    <submittedName>
        <fullName evidence="7">Protein mlo2</fullName>
    </submittedName>
</protein>
<dbReference type="AlphaFoldDB" id="A0A5N5DQ65"/>
<feature type="compositionally biased region" description="Polar residues" evidence="5">
    <location>
        <begin position="279"/>
        <end position="293"/>
    </location>
</feature>
<dbReference type="CDD" id="cd19677">
    <property type="entry name" value="UBR-box_UBR7"/>
    <property type="match status" value="1"/>
</dbReference>
<feature type="region of interest" description="Disordered" evidence="5">
    <location>
        <begin position="41"/>
        <end position="70"/>
    </location>
</feature>
<evidence type="ECO:0000256" key="3">
    <source>
        <dbReference type="ARBA" id="ARBA00022833"/>
    </source>
</evidence>
<dbReference type="SMART" id="SM00396">
    <property type="entry name" value="ZnF_UBR1"/>
    <property type="match status" value="1"/>
</dbReference>
<dbReference type="Pfam" id="PF02207">
    <property type="entry name" value="zf-UBR"/>
    <property type="match status" value="1"/>
</dbReference>
<feature type="compositionally biased region" description="Polar residues" evidence="5">
    <location>
        <begin position="409"/>
        <end position="425"/>
    </location>
</feature>
<feature type="domain" description="UBR-type" evidence="6">
    <location>
        <begin position="95"/>
        <end position="173"/>
    </location>
</feature>
<dbReference type="GO" id="GO:0008270">
    <property type="term" value="F:zinc ion binding"/>
    <property type="evidence" value="ECO:0007669"/>
    <property type="project" value="UniProtKB-KW"/>
</dbReference>
<evidence type="ECO:0000259" key="6">
    <source>
        <dbReference type="PROSITE" id="PS51157"/>
    </source>
</evidence>
<dbReference type="OrthoDB" id="10262564at2759"/>
<dbReference type="InterPro" id="IPR047506">
    <property type="entry name" value="UBR7-like_UBR-box"/>
</dbReference>
<dbReference type="GO" id="GO:0061630">
    <property type="term" value="F:ubiquitin protein ligase activity"/>
    <property type="evidence" value="ECO:0007669"/>
    <property type="project" value="InterPro"/>
</dbReference>
<dbReference type="PANTHER" id="PTHR13513">
    <property type="entry name" value="E3 UBIQUITIN-PROTEIN LIGASE UBR7"/>
    <property type="match status" value="1"/>
</dbReference>
<keyword evidence="3" id="KW-0862">Zinc</keyword>
<feature type="region of interest" description="Disordered" evidence="5">
    <location>
        <begin position="253"/>
        <end position="297"/>
    </location>
</feature>
<dbReference type="InterPro" id="IPR003126">
    <property type="entry name" value="Znf_UBR"/>
</dbReference>
<reference evidence="7 8" key="1">
    <citation type="journal article" date="2019" name="Sci. Rep.">
        <title>A multi-omics analysis of the grapevine pathogen Lasiodiplodia theobromae reveals that temperature affects the expression of virulence- and pathogenicity-related genes.</title>
        <authorList>
            <person name="Felix C."/>
            <person name="Meneses R."/>
            <person name="Goncalves M.F.M."/>
            <person name="Tilleman L."/>
            <person name="Duarte A.S."/>
            <person name="Jorrin-Novo J.V."/>
            <person name="Van de Peer Y."/>
            <person name="Deforce D."/>
            <person name="Van Nieuwerburgh F."/>
            <person name="Esteves A.C."/>
            <person name="Alves A."/>
        </authorList>
    </citation>
    <scope>NUCLEOTIDE SEQUENCE [LARGE SCALE GENOMIC DNA]</scope>
    <source>
        <strain evidence="7 8">LA-SOL3</strain>
    </source>
</reference>
<evidence type="ECO:0000256" key="4">
    <source>
        <dbReference type="PROSITE-ProRule" id="PRU00508"/>
    </source>
</evidence>
<accession>A0A5N5DQ65</accession>
<dbReference type="Proteomes" id="UP000325902">
    <property type="component" value="Unassembled WGS sequence"/>
</dbReference>
<keyword evidence="1" id="KW-0479">Metal-binding</keyword>
<keyword evidence="8" id="KW-1185">Reference proteome</keyword>
<evidence type="ECO:0000256" key="5">
    <source>
        <dbReference type="SAM" id="MobiDB-lite"/>
    </source>
</evidence>
<feature type="compositionally biased region" description="Basic and acidic residues" evidence="5">
    <location>
        <begin position="569"/>
        <end position="582"/>
    </location>
</feature>
<proteinExistence type="predicted"/>
<feature type="zinc finger region" description="UBR-type" evidence="4">
    <location>
        <begin position="95"/>
        <end position="173"/>
    </location>
</feature>
<feature type="compositionally biased region" description="Polar residues" evidence="5">
    <location>
        <begin position="59"/>
        <end position="70"/>
    </location>
</feature>
<comment type="caution">
    <text evidence="7">The sequence shown here is derived from an EMBL/GenBank/DDBJ whole genome shotgun (WGS) entry which is preliminary data.</text>
</comment>
<keyword evidence="2" id="KW-0863">Zinc-finger</keyword>
<organism evidence="7 8">
    <name type="scientific">Lasiodiplodia theobromae</name>
    <dbReference type="NCBI Taxonomy" id="45133"/>
    <lineage>
        <taxon>Eukaryota</taxon>
        <taxon>Fungi</taxon>
        <taxon>Dikarya</taxon>
        <taxon>Ascomycota</taxon>
        <taxon>Pezizomycotina</taxon>
        <taxon>Dothideomycetes</taxon>
        <taxon>Dothideomycetes incertae sedis</taxon>
        <taxon>Botryosphaeriales</taxon>
        <taxon>Botryosphaeriaceae</taxon>
        <taxon>Lasiodiplodia</taxon>
    </lineage>
</organism>
<feature type="region of interest" description="Disordered" evidence="5">
    <location>
        <begin position="365"/>
        <end position="433"/>
    </location>
</feature>
<feature type="region of interest" description="Disordered" evidence="5">
    <location>
        <begin position="480"/>
        <end position="501"/>
    </location>
</feature>